<evidence type="ECO:0000313" key="2">
    <source>
        <dbReference type="EMBL" id="AGF80018.1"/>
    </source>
</evidence>
<dbReference type="Pfam" id="PF13192">
    <property type="entry name" value="Thioredoxin_3"/>
    <property type="match status" value="1"/>
</dbReference>
<dbReference type="PANTHER" id="PTHR36450:SF1">
    <property type="entry name" value="THIOREDOXIN"/>
    <property type="match status" value="1"/>
</dbReference>
<sequence length="162" mass="17800">MDTPTQRMLKVGKATIGLIGLDIALNNALVNKIPVESISEHLYREIRRQNYIPPGMTETYKAALKREYRKLLGEDVTEDGDLTIRIFGTGCISCNGLRDAVIDAMMKAGIAADIHMIHDPDEIGRHGILATPALMINGKVKMAGIHPTPVQLEAWLLEAAEQ</sequence>
<feature type="domain" description="Thioredoxin-like fold" evidence="1">
    <location>
        <begin position="83"/>
        <end position="156"/>
    </location>
</feature>
<dbReference type="Gene3D" id="3.40.30.10">
    <property type="entry name" value="Glutaredoxin"/>
    <property type="match status" value="1"/>
</dbReference>
<dbReference type="PANTHER" id="PTHR36450">
    <property type="entry name" value="THIOREDOXIN"/>
    <property type="match status" value="1"/>
</dbReference>
<dbReference type="InterPro" id="IPR036249">
    <property type="entry name" value="Thioredoxin-like_sf"/>
</dbReference>
<dbReference type="InterPro" id="IPR005243">
    <property type="entry name" value="THIRX-like_proc"/>
</dbReference>
<proteinExistence type="predicted"/>
<dbReference type="STRING" id="1167006.UWK_03502"/>
<dbReference type="EMBL" id="CP003985">
    <property type="protein sequence ID" value="AGF80018.1"/>
    <property type="molecule type" value="Genomic_DNA"/>
</dbReference>
<dbReference type="Proteomes" id="UP000011721">
    <property type="component" value="Chromosome"/>
</dbReference>
<keyword evidence="3" id="KW-1185">Reference proteome</keyword>
<protein>
    <recommendedName>
        <fullName evidence="1">Thioredoxin-like fold domain-containing protein</fullName>
    </recommendedName>
</protein>
<dbReference type="RefSeq" id="WP_015405700.1">
    <property type="nucleotide sequence ID" value="NC_020304.1"/>
</dbReference>
<name>M1P9A2_DESSD</name>
<dbReference type="NCBIfam" id="TIGR00412">
    <property type="entry name" value="redox_disulf_2"/>
    <property type="match status" value="1"/>
</dbReference>
<organism evidence="2 3">
    <name type="scientific">Desulfocapsa sulfexigens (strain DSM 10523 / SB164P1)</name>
    <dbReference type="NCBI Taxonomy" id="1167006"/>
    <lineage>
        <taxon>Bacteria</taxon>
        <taxon>Pseudomonadati</taxon>
        <taxon>Thermodesulfobacteriota</taxon>
        <taxon>Desulfobulbia</taxon>
        <taxon>Desulfobulbales</taxon>
        <taxon>Desulfocapsaceae</taxon>
        <taxon>Desulfocapsa</taxon>
    </lineage>
</organism>
<evidence type="ECO:0000259" key="1">
    <source>
        <dbReference type="Pfam" id="PF13192"/>
    </source>
</evidence>
<gene>
    <name evidence="2" type="ordered locus">UWK_03502</name>
</gene>
<dbReference type="HOGENOM" id="CLU_1537599_0_0_7"/>
<dbReference type="eggNOG" id="COG0526">
    <property type="taxonomic scope" value="Bacteria"/>
</dbReference>
<accession>M1P9A2</accession>
<reference evidence="3" key="1">
    <citation type="journal article" date="2013" name="Stand. Genomic Sci.">
        <title>Complete genome sequence of Desulfocapsa sulfexigens, a marine deltaproteobacterium specialized in disproportionating inorganic sulfur compounds.</title>
        <authorList>
            <person name="Finster K.W."/>
            <person name="Kjeldsen K.U."/>
            <person name="Kube M."/>
            <person name="Reinhardt R."/>
            <person name="Mussmann M."/>
            <person name="Amann R."/>
            <person name="Schreiber L."/>
        </authorList>
    </citation>
    <scope>NUCLEOTIDE SEQUENCE [LARGE SCALE GENOMIC DNA]</scope>
    <source>
        <strain evidence="3">DSM 10523 / SB164P1</strain>
    </source>
</reference>
<dbReference type="KEGG" id="dsf:UWK_03502"/>
<evidence type="ECO:0000313" key="3">
    <source>
        <dbReference type="Proteomes" id="UP000011721"/>
    </source>
</evidence>
<dbReference type="AlphaFoldDB" id="M1P9A2"/>
<dbReference type="OrthoDB" id="5431858at2"/>
<dbReference type="SUPFAM" id="SSF52833">
    <property type="entry name" value="Thioredoxin-like"/>
    <property type="match status" value="1"/>
</dbReference>
<dbReference type="InterPro" id="IPR012336">
    <property type="entry name" value="Thioredoxin-like_fold"/>
</dbReference>